<evidence type="ECO:0000313" key="1">
    <source>
        <dbReference type="EMBL" id="RKL69342.1"/>
    </source>
</evidence>
<organism evidence="1 2">
    <name type="scientific">Salipaludibacillus neizhouensis</name>
    <dbReference type="NCBI Taxonomy" id="885475"/>
    <lineage>
        <taxon>Bacteria</taxon>
        <taxon>Bacillati</taxon>
        <taxon>Bacillota</taxon>
        <taxon>Bacilli</taxon>
        <taxon>Bacillales</taxon>
        <taxon>Bacillaceae</taxon>
    </lineage>
</organism>
<dbReference type="Proteomes" id="UP000281498">
    <property type="component" value="Unassembled WGS sequence"/>
</dbReference>
<keyword evidence="2" id="KW-1185">Reference proteome</keyword>
<evidence type="ECO:0000313" key="2">
    <source>
        <dbReference type="Proteomes" id="UP000281498"/>
    </source>
</evidence>
<dbReference type="EMBL" id="PDOE01000001">
    <property type="protein sequence ID" value="RKL69342.1"/>
    <property type="molecule type" value="Genomic_DNA"/>
</dbReference>
<sequence length="318" mass="37803">MRPDQDLVMLMKKHPQLVVESNFSFKNSTTFFSQRMTKLEYTDNHKQKIVYFFHGNLSSEELGYFMDEFSKMFLQKTNISQVILGAKNIPTAYRNMLDHFDVSWFEIDLTLAKNMIKQQESTKINFKNRIERSKYHDALLVFTEGFLGADLNTSWDDFSLLVSDQQVSKVEGESPNCKERVFQIYYRHQLRYEGLIQITYQKRNELMQWPDLLTVCMTEVNSLNEDTLRNDVFKLSIDFQTCVDWNTGYLFTEILCDDERLTERDAERIQYILQKWNLHHNYSFHLAEYDQADLEYFIKKLISITLLKSTAHSKQPIS</sequence>
<dbReference type="RefSeq" id="WP_110936019.1">
    <property type="nucleotide sequence ID" value="NZ_KZ614146.1"/>
</dbReference>
<comment type="caution">
    <text evidence="1">The sequence shown here is derived from an EMBL/GenBank/DDBJ whole genome shotgun (WGS) entry which is preliminary data.</text>
</comment>
<dbReference type="AlphaFoldDB" id="A0A3A9KFJ7"/>
<gene>
    <name evidence="1" type="ORF">CR203_04765</name>
</gene>
<name>A0A3A9KFJ7_9BACI</name>
<accession>A0A3A9KFJ7</accession>
<proteinExistence type="predicted"/>
<dbReference type="OrthoDB" id="2965876at2"/>
<reference evidence="1 2" key="1">
    <citation type="submission" date="2017-10" db="EMBL/GenBank/DDBJ databases">
        <title>Bacillus sp. nov., a halophilic bacterium isolated from a Keqin Lake.</title>
        <authorList>
            <person name="Wang H."/>
        </authorList>
    </citation>
    <scope>NUCLEOTIDE SEQUENCE [LARGE SCALE GENOMIC DNA]</scope>
    <source>
        <strain evidence="1 2">KCTC 13187</strain>
    </source>
</reference>
<protein>
    <submittedName>
        <fullName evidence="1">Uncharacterized protein</fullName>
    </submittedName>
</protein>